<dbReference type="SUPFAM" id="SSF56219">
    <property type="entry name" value="DNase I-like"/>
    <property type="match status" value="1"/>
</dbReference>
<keyword evidence="2" id="KW-1185">Reference proteome</keyword>
<accession>A0A0D1EGY1</accession>
<gene>
    <name evidence="1" type="ORF">jaqu_13870</name>
</gene>
<dbReference type="Proteomes" id="UP000032232">
    <property type="component" value="Unassembled WGS sequence"/>
</dbReference>
<dbReference type="EMBL" id="JYFE01000025">
    <property type="protein sequence ID" value="KIT16889.1"/>
    <property type="molecule type" value="Genomic_DNA"/>
</dbReference>
<sequence length="129" mass="14461">MGPDIRCLQEVVHSPASDRDVLTYRDVVHKDYEPEGYGDHPRSRSAHGLRVHDHAAGWAICVVHVHGLRDLRGKMDTPARAAQADRLIWMVERLSQPDDMLVDPVASVRGFEVVRSPEVSDHCPPVLDL</sequence>
<reference evidence="1 2" key="1">
    <citation type="submission" date="2015-02" db="EMBL/GenBank/DDBJ databases">
        <title>Genome Sequence of Jannaschia aquimarina DSM28248, a member of the Roseobacter clade.</title>
        <authorList>
            <person name="Voget S."/>
            <person name="Daniel R."/>
        </authorList>
    </citation>
    <scope>NUCLEOTIDE SEQUENCE [LARGE SCALE GENOMIC DNA]</scope>
    <source>
        <strain evidence="1 2">GSW-M26</strain>
    </source>
</reference>
<organism evidence="1 2">
    <name type="scientific">Jannaschia aquimarina</name>
    <dbReference type="NCBI Taxonomy" id="935700"/>
    <lineage>
        <taxon>Bacteria</taxon>
        <taxon>Pseudomonadati</taxon>
        <taxon>Pseudomonadota</taxon>
        <taxon>Alphaproteobacteria</taxon>
        <taxon>Rhodobacterales</taxon>
        <taxon>Roseobacteraceae</taxon>
        <taxon>Jannaschia</taxon>
    </lineage>
</organism>
<evidence type="ECO:0000313" key="2">
    <source>
        <dbReference type="Proteomes" id="UP000032232"/>
    </source>
</evidence>
<evidence type="ECO:0000313" key="1">
    <source>
        <dbReference type="EMBL" id="KIT16889.1"/>
    </source>
</evidence>
<dbReference type="PATRIC" id="fig|935700.4.peg.1439"/>
<dbReference type="InterPro" id="IPR036691">
    <property type="entry name" value="Endo/exonu/phosph_ase_sf"/>
</dbReference>
<protein>
    <submittedName>
        <fullName evidence="1">Uncharacterized protein</fullName>
    </submittedName>
</protein>
<comment type="caution">
    <text evidence="1">The sequence shown here is derived from an EMBL/GenBank/DDBJ whole genome shotgun (WGS) entry which is preliminary data.</text>
</comment>
<proteinExistence type="predicted"/>
<dbReference type="RefSeq" id="WP_043918222.1">
    <property type="nucleotide sequence ID" value="NZ_FZPF01000006.1"/>
</dbReference>
<dbReference type="STRING" id="935700.jaqu_13870"/>
<dbReference type="AlphaFoldDB" id="A0A0D1EGY1"/>
<name>A0A0D1EGY1_9RHOB</name>